<dbReference type="GO" id="GO:0043041">
    <property type="term" value="P:amino acid activation for nonribosomal peptide biosynthetic process"/>
    <property type="evidence" value="ECO:0007669"/>
    <property type="project" value="TreeGrafter"/>
</dbReference>
<name>A0A6N8F2F1_PAEMA</name>
<gene>
    <name evidence="3" type="ORF">GNQ08_20805</name>
</gene>
<feature type="domain" description="Condensation" evidence="2">
    <location>
        <begin position="19"/>
        <end position="337"/>
    </location>
</feature>
<comment type="caution">
    <text evidence="3">The sequence shown here is derived from an EMBL/GenBank/DDBJ whole genome shotgun (WGS) entry which is preliminary data.</text>
</comment>
<dbReference type="EMBL" id="WNZZ01000018">
    <property type="protein sequence ID" value="MUG24811.1"/>
    <property type="molecule type" value="Genomic_DNA"/>
</dbReference>
<proteinExistence type="predicted"/>
<evidence type="ECO:0000256" key="1">
    <source>
        <dbReference type="ARBA" id="ARBA00022737"/>
    </source>
</evidence>
<dbReference type="PANTHER" id="PTHR45527">
    <property type="entry name" value="NONRIBOSOMAL PEPTIDE SYNTHETASE"/>
    <property type="match status" value="1"/>
</dbReference>
<sequence>MRRRKRMSVKQDSLQENIQTIIPLSPAQKWWRWTKQPILNVYIHGVLHFPVDGELFRATCSLLLQRHPLLRAVFPEREESESMLILEDPGALPILEEDMSGLPEEAFWDALNMRIARLHRQVDLTAWPLLQLGIFNRAEKTHIVIVVPTLIGDILMVKALSRELMVIYRALHLGQRPPAQSVMDDYGEYVRYLEGIPSEMLQNYADKWQKELPKEPLLLPVDHRLGNNRLDSERMELVYWDLPSAVTGFSGEKEASVGIYAYVWLALVRVLREWTGRPDVTVCERSIGRNLQMKANLFKSVGFYAVDYPVCLRLERESSIKEQLGLISRTLEQGSMNGAVYNYLYSKNQQFPLPHELSPVRIDFVGRADTFNASGIEFLEGLARFGYRSGEPVMNYNFENVGNHYAESAGGADRLYQLDLSCVIVDGTLMIGIYYSCSLFKARNIRRFGDALADELTRIAEDAAKSGIRCIY</sequence>
<dbReference type="GO" id="GO:0008610">
    <property type="term" value="P:lipid biosynthetic process"/>
    <property type="evidence" value="ECO:0007669"/>
    <property type="project" value="UniProtKB-ARBA"/>
</dbReference>
<reference evidence="3 4" key="1">
    <citation type="submission" date="2019-11" db="EMBL/GenBank/DDBJ databases">
        <title>Draft genome sequences of five Paenibacillus species of dairy origin.</title>
        <authorList>
            <person name="Olajide A.M."/>
            <person name="Chen S."/>
            <person name="Lapointe G."/>
        </authorList>
    </citation>
    <scope>NUCLEOTIDE SEQUENCE [LARGE SCALE GENOMIC DNA]</scope>
    <source>
        <strain evidence="3 4">3CT49</strain>
    </source>
</reference>
<dbReference type="Proteomes" id="UP000442469">
    <property type="component" value="Unassembled WGS sequence"/>
</dbReference>
<dbReference type="Gene3D" id="3.30.559.30">
    <property type="entry name" value="Nonribosomal peptide synthetase, condensation domain"/>
    <property type="match status" value="1"/>
</dbReference>
<dbReference type="AlphaFoldDB" id="A0A6N8F2F1"/>
<dbReference type="GO" id="GO:0003824">
    <property type="term" value="F:catalytic activity"/>
    <property type="evidence" value="ECO:0007669"/>
    <property type="project" value="InterPro"/>
</dbReference>
<dbReference type="InterPro" id="IPR023213">
    <property type="entry name" value="CAT-like_dom_sf"/>
</dbReference>
<dbReference type="GO" id="GO:0044550">
    <property type="term" value="P:secondary metabolite biosynthetic process"/>
    <property type="evidence" value="ECO:0007669"/>
    <property type="project" value="TreeGrafter"/>
</dbReference>
<dbReference type="GO" id="GO:0031177">
    <property type="term" value="F:phosphopantetheine binding"/>
    <property type="evidence" value="ECO:0007669"/>
    <property type="project" value="TreeGrafter"/>
</dbReference>
<dbReference type="PANTHER" id="PTHR45527:SF1">
    <property type="entry name" value="FATTY ACID SYNTHASE"/>
    <property type="match status" value="1"/>
</dbReference>
<accession>A0A6N8F2F1</accession>
<dbReference type="Pfam" id="PF00668">
    <property type="entry name" value="Condensation"/>
    <property type="match status" value="1"/>
</dbReference>
<dbReference type="InterPro" id="IPR001242">
    <property type="entry name" value="Condensation_dom"/>
</dbReference>
<dbReference type="Gene3D" id="3.30.559.10">
    <property type="entry name" value="Chloramphenicol acetyltransferase-like domain"/>
    <property type="match status" value="1"/>
</dbReference>
<dbReference type="GO" id="GO:0005737">
    <property type="term" value="C:cytoplasm"/>
    <property type="evidence" value="ECO:0007669"/>
    <property type="project" value="TreeGrafter"/>
</dbReference>
<evidence type="ECO:0000313" key="4">
    <source>
        <dbReference type="Proteomes" id="UP000442469"/>
    </source>
</evidence>
<keyword evidence="1" id="KW-0677">Repeat</keyword>
<evidence type="ECO:0000259" key="2">
    <source>
        <dbReference type="Pfam" id="PF00668"/>
    </source>
</evidence>
<dbReference type="SUPFAM" id="SSF52777">
    <property type="entry name" value="CoA-dependent acyltransferases"/>
    <property type="match status" value="2"/>
</dbReference>
<organism evidence="3 4">
    <name type="scientific">Paenibacillus macerans</name>
    <name type="common">Bacillus macerans</name>
    <dbReference type="NCBI Taxonomy" id="44252"/>
    <lineage>
        <taxon>Bacteria</taxon>
        <taxon>Bacillati</taxon>
        <taxon>Bacillota</taxon>
        <taxon>Bacilli</taxon>
        <taxon>Bacillales</taxon>
        <taxon>Paenibacillaceae</taxon>
        <taxon>Paenibacillus</taxon>
    </lineage>
</organism>
<evidence type="ECO:0000313" key="3">
    <source>
        <dbReference type="EMBL" id="MUG24811.1"/>
    </source>
</evidence>
<protein>
    <recommendedName>
        <fullName evidence="2">Condensation domain-containing protein</fullName>
    </recommendedName>
</protein>